<dbReference type="Gene3D" id="2.60.34.10">
    <property type="entry name" value="Substrate Binding Domain Of DNAk, Chain A, domain 1"/>
    <property type="match status" value="1"/>
</dbReference>
<gene>
    <name evidence="3" type="ORF">EW146_g7474</name>
</gene>
<keyword evidence="2" id="KW-0067">ATP-binding</keyword>
<protein>
    <submittedName>
        <fullName evidence="3">Uncharacterized protein</fullName>
    </submittedName>
</protein>
<dbReference type="EMBL" id="SGPL01000434">
    <property type="protein sequence ID" value="THH12671.1"/>
    <property type="molecule type" value="Genomic_DNA"/>
</dbReference>
<dbReference type="InterPro" id="IPR013126">
    <property type="entry name" value="Hsp_70_fam"/>
</dbReference>
<dbReference type="OrthoDB" id="3260447at2759"/>
<evidence type="ECO:0000313" key="4">
    <source>
        <dbReference type="Proteomes" id="UP000310158"/>
    </source>
</evidence>
<keyword evidence="1" id="KW-0547">Nucleotide-binding</keyword>
<dbReference type="InterPro" id="IPR029047">
    <property type="entry name" value="HSP70_peptide-bd_sf"/>
</dbReference>
<dbReference type="AlphaFoldDB" id="A0A4S4LMJ4"/>
<proteinExistence type="predicted"/>
<evidence type="ECO:0000256" key="2">
    <source>
        <dbReference type="ARBA" id="ARBA00022840"/>
    </source>
</evidence>
<dbReference type="Pfam" id="PF00012">
    <property type="entry name" value="HSP70"/>
    <property type="match status" value="1"/>
</dbReference>
<keyword evidence="4" id="KW-1185">Reference proteome</keyword>
<dbReference type="Gene3D" id="1.20.1270.10">
    <property type="match status" value="1"/>
</dbReference>
<reference evidence="3 4" key="1">
    <citation type="submission" date="2019-02" db="EMBL/GenBank/DDBJ databases">
        <title>Genome sequencing of the rare red list fungi Bondarzewia mesenterica.</title>
        <authorList>
            <person name="Buettner E."/>
            <person name="Kellner H."/>
        </authorList>
    </citation>
    <scope>NUCLEOTIDE SEQUENCE [LARGE SCALE GENOMIC DNA]</scope>
    <source>
        <strain evidence="3 4">DSM 108281</strain>
    </source>
</reference>
<evidence type="ECO:0000256" key="1">
    <source>
        <dbReference type="ARBA" id="ARBA00022741"/>
    </source>
</evidence>
<dbReference type="GO" id="GO:0140662">
    <property type="term" value="F:ATP-dependent protein folding chaperone"/>
    <property type="evidence" value="ECO:0007669"/>
    <property type="project" value="InterPro"/>
</dbReference>
<sequence length="182" mass="19591">MGGVLAGNVTDILLDVTSLSLAIETLGGIMTRPISRNTTIPTKKSQVFSTAADRQTAIEVKIFQGEHKLIWDNKLLGNFNLVGVPPAPKSMVSSTSTLRTRPLTKDIERMVSDVEEYIEADKARRYLIEESNGAGSVCADIEKGVALYTSLDGQYSVTPGLLVRDVSAGSATIDNDDDDNDD</sequence>
<dbReference type="SUPFAM" id="SSF100920">
    <property type="entry name" value="Heat shock protein 70kD (HSP70), peptide-binding domain"/>
    <property type="match status" value="1"/>
</dbReference>
<name>A0A4S4LMJ4_9AGAM</name>
<accession>A0A4S4LMJ4</accession>
<evidence type="ECO:0000313" key="3">
    <source>
        <dbReference type="EMBL" id="THH12671.1"/>
    </source>
</evidence>
<dbReference type="InterPro" id="IPR029048">
    <property type="entry name" value="HSP70_C_sf"/>
</dbReference>
<dbReference type="PANTHER" id="PTHR19375">
    <property type="entry name" value="HEAT SHOCK PROTEIN 70KDA"/>
    <property type="match status" value="1"/>
</dbReference>
<dbReference type="GO" id="GO:0005524">
    <property type="term" value="F:ATP binding"/>
    <property type="evidence" value="ECO:0007669"/>
    <property type="project" value="UniProtKB-KW"/>
</dbReference>
<comment type="caution">
    <text evidence="3">The sequence shown here is derived from an EMBL/GenBank/DDBJ whole genome shotgun (WGS) entry which is preliminary data.</text>
</comment>
<organism evidence="3 4">
    <name type="scientific">Bondarzewia mesenterica</name>
    <dbReference type="NCBI Taxonomy" id="1095465"/>
    <lineage>
        <taxon>Eukaryota</taxon>
        <taxon>Fungi</taxon>
        <taxon>Dikarya</taxon>
        <taxon>Basidiomycota</taxon>
        <taxon>Agaricomycotina</taxon>
        <taxon>Agaricomycetes</taxon>
        <taxon>Russulales</taxon>
        <taxon>Bondarzewiaceae</taxon>
        <taxon>Bondarzewia</taxon>
    </lineage>
</organism>
<dbReference type="Proteomes" id="UP000310158">
    <property type="component" value="Unassembled WGS sequence"/>
</dbReference>